<name>A0A2G9TD79_TELCI</name>
<dbReference type="OrthoDB" id="5837223at2759"/>
<protein>
    <submittedName>
        <fullName evidence="2">Uncharacterized protein</fullName>
    </submittedName>
</protein>
<reference evidence="2 3" key="1">
    <citation type="submission" date="2015-09" db="EMBL/GenBank/DDBJ databases">
        <title>Draft genome of the parasitic nematode Teladorsagia circumcincta isolate WARC Sus (inbred).</title>
        <authorList>
            <person name="Mitreva M."/>
        </authorList>
    </citation>
    <scope>NUCLEOTIDE SEQUENCE [LARGE SCALE GENOMIC DNA]</scope>
    <source>
        <strain evidence="2 3">S</strain>
    </source>
</reference>
<feature type="region of interest" description="Disordered" evidence="1">
    <location>
        <begin position="105"/>
        <end position="131"/>
    </location>
</feature>
<dbReference type="Proteomes" id="UP000230423">
    <property type="component" value="Unassembled WGS sequence"/>
</dbReference>
<feature type="non-terminal residue" evidence="2">
    <location>
        <position position="1"/>
    </location>
</feature>
<organism evidence="2 3">
    <name type="scientific">Teladorsagia circumcincta</name>
    <name type="common">Brown stomach worm</name>
    <name type="synonym">Ostertagia circumcincta</name>
    <dbReference type="NCBI Taxonomy" id="45464"/>
    <lineage>
        <taxon>Eukaryota</taxon>
        <taxon>Metazoa</taxon>
        <taxon>Ecdysozoa</taxon>
        <taxon>Nematoda</taxon>
        <taxon>Chromadorea</taxon>
        <taxon>Rhabditida</taxon>
        <taxon>Rhabditina</taxon>
        <taxon>Rhabditomorpha</taxon>
        <taxon>Strongyloidea</taxon>
        <taxon>Trichostrongylidae</taxon>
        <taxon>Teladorsagia</taxon>
    </lineage>
</organism>
<evidence type="ECO:0000313" key="2">
    <source>
        <dbReference type="EMBL" id="PIO55838.1"/>
    </source>
</evidence>
<feature type="compositionally biased region" description="Low complexity" evidence="1">
    <location>
        <begin position="112"/>
        <end position="128"/>
    </location>
</feature>
<dbReference type="AlphaFoldDB" id="A0A2G9TD79"/>
<feature type="compositionally biased region" description="Low complexity" evidence="1">
    <location>
        <begin position="155"/>
        <end position="175"/>
    </location>
</feature>
<evidence type="ECO:0000313" key="3">
    <source>
        <dbReference type="Proteomes" id="UP000230423"/>
    </source>
</evidence>
<sequence length="216" mass="23214">VLCVGRVDSCRFVRSIGQLEYVVSDPSAGESVENKISILYTDEFYDVLRPTEKFSRGALVLIAGKLLRFKGHVAIQAYSIREILCQEEYECLQMEAFLALQYHTKNPSGQTPSRRPSASSDPRRSLPSVSPVTSVAVKRVASPAVVCSSTPKRPVASVRSSSTSSLVSGQSGGSSANIEKFGSKIATHAVSGENTSINETGSQDSFEDSVFLKTGN</sequence>
<feature type="compositionally biased region" description="Polar residues" evidence="1">
    <location>
        <begin position="192"/>
        <end position="204"/>
    </location>
</feature>
<keyword evidence="3" id="KW-1185">Reference proteome</keyword>
<proteinExistence type="predicted"/>
<dbReference type="EMBL" id="KZ383964">
    <property type="protein sequence ID" value="PIO55838.1"/>
    <property type="molecule type" value="Genomic_DNA"/>
</dbReference>
<feature type="region of interest" description="Disordered" evidence="1">
    <location>
        <begin position="192"/>
        <end position="216"/>
    </location>
</feature>
<gene>
    <name evidence="2" type="ORF">TELCIR_22772</name>
</gene>
<accession>A0A2G9TD79</accession>
<feature type="region of interest" description="Disordered" evidence="1">
    <location>
        <begin position="152"/>
        <end position="179"/>
    </location>
</feature>
<evidence type="ECO:0000256" key="1">
    <source>
        <dbReference type="SAM" id="MobiDB-lite"/>
    </source>
</evidence>